<gene>
    <name evidence="5" type="ORF">CALCODRAFT_484276</name>
</gene>
<keyword evidence="1" id="KW-0723">Serine/threonine-protein kinase</keyword>
<keyword evidence="3" id="KW-0418">Kinase</keyword>
<organism evidence="5 6">
    <name type="scientific">Calocera cornea HHB12733</name>
    <dbReference type="NCBI Taxonomy" id="1353952"/>
    <lineage>
        <taxon>Eukaryota</taxon>
        <taxon>Fungi</taxon>
        <taxon>Dikarya</taxon>
        <taxon>Basidiomycota</taxon>
        <taxon>Agaricomycotina</taxon>
        <taxon>Dacrymycetes</taxon>
        <taxon>Dacrymycetales</taxon>
        <taxon>Dacrymycetaceae</taxon>
        <taxon>Calocera</taxon>
    </lineage>
</organism>
<evidence type="ECO:0000256" key="2">
    <source>
        <dbReference type="ARBA" id="ARBA00022679"/>
    </source>
</evidence>
<protein>
    <recommendedName>
        <fullName evidence="4">Alpha-type protein kinase domain-containing protein</fullName>
    </recommendedName>
</protein>
<dbReference type="Gene3D" id="3.20.200.10">
    <property type="entry name" value="MHCK/EF2 kinase"/>
    <property type="match status" value="1"/>
</dbReference>
<accession>A0A165F2P9</accession>
<evidence type="ECO:0000313" key="6">
    <source>
        <dbReference type="Proteomes" id="UP000076842"/>
    </source>
</evidence>
<feature type="domain" description="Alpha-type protein kinase" evidence="4">
    <location>
        <begin position="1"/>
        <end position="47"/>
    </location>
</feature>
<dbReference type="EMBL" id="KV423984">
    <property type="protein sequence ID" value="KZT56063.1"/>
    <property type="molecule type" value="Genomic_DNA"/>
</dbReference>
<evidence type="ECO:0000256" key="3">
    <source>
        <dbReference type="ARBA" id="ARBA00022777"/>
    </source>
</evidence>
<reference evidence="5 6" key="1">
    <citation type="journal article" date="2016" name="Mol. Biol. Evol.">
        <title>Comparative Genomics of Early-Diverging Mushroom-Forming Fungi Provides Insights into the Origins of Lignocellulose Decay Capabilities.</title>
        <authorList>
            <person name="Nagy L.G."/>
            <person name="Riley R."/>
            <person name="Tritt A."/>
            <person name="Adam C."/>
            <person name="Daum C."/>
            <person name="Floudas D."/>
            <person name="Sun H."/>
            <person name="Yadav J.S."/>
            <person name="Pangilinan J."/>
            <person name="Larsson K.H."/>
            <person name="Matsuura K."/>
            <person name="Barry K."/>
            <person name="Labutti K."/>
            <person name="Kuo R."/>
            <person name="Ohm R.A."/>
            <person name="Bhattacharya S.S."/>
            <person name="Shirouzu T."/>
            <person name="Yoshinaga Y."/>
            <person name="Martin F.M."/>
            <person name="Grigoriev I.V."/>
            <person name="Hibbett D.S."/>
        </authorList>
    </citation>
    <scope>NUCLEOTIDE SEQUENCE [LARGE SCALE GENOMIC DNA]</scope>
    <source>
        <strain evidence="5 6">HHB12733</strain>
    </source>
</reference>
<evidence type="ECO:0000313" key="5">
    <source>
        <dbReference type="EMBL" id="KZT56063.1"/>
    </source>
</evidence>
<evidence type="ECO:0000259" key="4">
    <source>
        <dbReference type="PROSITE" id="PS51158"/>
    </source>
</evidence>
<dbReference type="AlphaFoldDB" id="A0A165F2P9"/>
<sequence length="55" mass="6371">MSPISKIMTDPKLGQLFAEGNVKAAFEKFTEQHQCNMYCRYFELRPLAKMANNDN</sequence>
<dbReference type="InterPro" id="IPR004166">
    <property type="entry name" value="a-kinase_dom"/>
</dbReference>
<dbReference type="Proteomes" id="UP000076842">
    <property type="component" value="Unassembled WGS sequence"/>
</dbReference>
<dbReference type="GO" id="GO:0005524">
    <property type="term" value="F:ATP binding"/>
    <property type="evidence" value="ECO:0007669"/>
    <property type="project" value="InterPro"/>
</dbReference>
<dbReference type="OrthoDB" id="2658733at2759"/>
<dbReference type="GO" id="GO:0004674">
    <property type="term" value="F:protein serine/threonine kinase activity"/>
    <property type="evidence" value="ECO:0007669"/>
    <property type="project" value="UniProtKB-KW"/>
</dbReference>
<proteinExistence type="predicted"/>
<dbReference type="PROSITE" id="PS51158">
    <property type="entry name" value="ALPHA_KINASE"/>
    <property type="match status" value="1"/>
</dbReference>
<dbReference type="InParanoid" id="A0A165F2P9"/>
<evidence type="ECO:0000256" key="1">
    <source>
        <dbReference type="ARBA" id="ARBA00022527"/>
    </source>
</evidence>
<keyword evidence="2" id="KW-0808">Transferase</keyword>
<keyword evidence="6" id="KW-1185">Reference proteome</keyword>
<name>A0A165F2P9_9BASI</name>